<feature type="domain" description="Putative Flp pilus-assembly TadG-like N-terminal" evidence="2">
    <location>
        <begin position="14"/>
        <end position="59"/>
    </location>
</feature>
<name>A0ABV3SX73_9ACTN</name>
<protein>
    <submittedName>
        <fullName evidence="3">Pilus assembly protein TadG-related protein</fullName>
    </submittedName>
</protein>
<sequence length="157" mass="16251">MRSTDAPGRRTERGSSLPLVVGFVLVLLILVAVVVDSSAAYLRRQSLDSLADGAALRGADLGAEGGEAYAGGISGRRLRLTRATVSGAVHAYLRSTGAYGRYPGLRVESVRVDARRRTVEVRLSTPVDLPLTVPGSPSHPRVGATGTASVALDVGTG</sequence>
<organism evidence="3 4">
    <name type="scientific">Nocardioides eburneus</name>
    <dbReference type="NCBI Taxonomy" id="3231482"/>
    <lineage>
        <taxon>Bacteria</taxon>
        <taxon>Bacillati</taxon>
        <taxon>Actinomycetota</taxon>
        <taxon>Actinomycetes</taxon>
        <taxon>Propionibacteriales</taxon>
        <taxon>Nocardioidaceae</taxon>
        <taxon>Nocardioides</taxon>
    </lineage>
</organism>
<evidence type="ECO:0000313" key="3">
    <source>
        <dbReference type="EMBL" id="MEX0427541.1"/>
    </source>
</evidence>
<dbReference type="Proteomes" id="UP001556631">
    <property type="component" value="Unassembled WGS sequence"/>
</dbReference>
<feature type="transmembrane region" description="Helical" evidence="1">
    <location>
        <begin position="20"/>
        <end position="42"/>
    </location>
</feature>
<evidence type="ECO:0000259" key="2">
    <source>
        <dbReference type="Pfam" id="PF13400"/>
    </source>
</evidence>
<dbReference type="InterPro" id="IPR028087">
    <property type="entry name" value="Tad_N"/>
</dbReference>
<comment type="caution">
    <text evidence="3">The sequence shown here is derived from an EMBL/GenBank/DDBJ whole genome shotgun (WGS) entry which is preliminary data.</text>
</comment>
<dbReference type="RefSeq" id="WP_367993031.1">
    <property type="nucleotide sequence ID" value="NZ_JBFPJR010000011.1"/>
</dbReference>
<keyword evidence="4" id="KW-1185">Reference proteome</keyword>
<gene>
    <name evidence="3" type="ORF">AB3X52_07925</name>
</gene>
<reference evidence="3 4" key="1">
    <citation type="submission" date="2024-07" db="EMBL/GenBank/DDBJ databases">
        <authorList>
            <person name="Lee S."/>
            <person name="Kang M."/>
        </authorList>
    </citation>
    <scope>NUCLEOTIDE SEQUENCE [LARGE SCALE GENOMIC DNA]</scope>
    <source>
        <strain evidence="3 4">DS6</strain>
    </source>
</reference>
<proteinExistence type="predicted"/>
<keyword evidence="1" id="KW-0472">Membrane</keyword>
<evidence type="ECO:0000256" key="1">
    <source>
        <dbReference type="SAM" id="Phobius"/>
    </source>
</evidence>
<keyword evidence="1" id="KW-0812">Transmembrane</keyword>
<evidence type="ECO:0000313" key="4">
    <source>
        <dbReference type="Proteomes" id="UP001556631"/>
    </source>
</evidence>
<dbReference type="Pfam" id="PF13400">
    <property type="entry name" value="Tad"/>
    <property type="match status" value="1"/>
</dbReference>
<dbReference type="EMBL" id="JBFPJR010000011">
    <property type="protein sequence ID" value="MEX0427541.1"/>
    <property type="molecule type" value="Genomic_DNA"/>
</dbReference>
<keyword evidence="1" id="KW-1133">Transmembrane helix</keyword>
<accession>A0ABV3SX73</accession>